<feature type="transmembrane region" description="Helical" evidence="1">
    <location>
        <begin position="47"/>
        <end position="67"/>
    </location>
</feature>
<organism evidence="2 3">
    <name type="scientific">Bacillus benzoevorans</name>
    <dbReference type="NCBI Taxonomy" id="1456"/>
    <lineage>
        <taxon>Bacteria</taxon>
        <taxon>Bacillati</taxon>
        <taxon>Bacillota</taxon>
        <taxon>Bacilli</taxon>
        <taxon>Bacillales</taxon>
        <taxon>Bacillaceae</taxon>
        <taxon>Bacillus</taxon>
    </lineage>
</organism>
<evidence type="ECO:0000256" key="1">
    <source>
        <dbReference type="SAM" id="Phobius"/>
    </source>
</evidence>
<evidence type="ECO:0000313" key="2">
    <source>
        <dbReference type="EMBL" id="MBB6447849.1"/>
    </source>
</evidence>
<sequence length="68" mass="7679">MFNFFFIIGVIGIIISGIFIGAWTNGQQQRANYHSETKEHRGFRTKISMYSGLIGVISLGISAIIYFF</sequence>
<dbReference type="AlphaFoldDB" id="A0A7X0HVX8"/>
<keyword evidence="1" id="KW-0812">Transmembrane</keyword>
<protein>
    <submittedName>
        <fullName evidence="2">Uncharacterized protein</fullName>
    </submittedName>
</protein>
<keyword evidence="1" id="KW-0472">Membrane</keyword>
<dbReference type="EMBL" id="JACHGK010000031">
    <property type="protein sequence ID" value="MBB6447849.1"/>
    <property type="molecule type" value="Genomic_DNA"/>
</dbReference>
<dbReference type="Proteomes" id="UP000531594">
    <property type="component" value="Unassembled WGS sequence"/>
</dbReference>
<proteinExistence type="predicted"/>
<dbReference type="InterPro" id="IPR035167">
    <property type="entry name" value="DUF5316"/>
</dbReference>
<dbReference type="Pfam" id="PF17247">
    <property type="entry name" value="DUF5316"/>
    <property type="match status" value="1"/>
</dbReference>
<evidence type="ECO:0000313" key="3">
    <source>
        <dbReference type="Proteomes" id="UP000531594"/>
    </source>
</evidence>
<accession>A0A7X0HVX8</accession>
<feature type="transmembrane region" description="Helical" evidence="1">
    <location>
        <begin position="6"/>
        <end position="26"/>
    </location>
</feature>
<keyword evidence="3" id="KW-1185">Reference proteome</keyword>
<reference evidence="2 3" key="1">
    <citation type="submission" date="2020-08" db="EMBL/GenBank/DDBJ databases">
        <title>Genomic Encyclopedia of Type Strains, Phase IV (KMG-IV): sequencing the most valuable type-strain genomes for metagenomic binning, comparative biology and taxonomic classification.</title>
        <authorList>
            <person name="Goeker M."/>
        </authorList>
    </citation>
    <scope>NUCLEOTIDE SEQUENCE [LARGE SCALE GENOMIC DNA]</scope>
    <source>
        <strain evidence="2 3">DSM 5391</strain>
    </source>
</reference>
<gene>
    <name evidence="2" type="ORF">HNR53_004560</name>
</gene>
<keyword evidence="1" id="KW-1133">Transmembrane helix</keyword>
<dbReference type="RefSeq" id="WP_184530191.1">
    <property type="nucleotide sequence ID" value="NZ_JACHGK010000031.1"/>
</dbReference>
<name>A0A7X0HVX8_9BACI</name>
<comment type="caution">
    <text evidence="2">The sequence shown here is derived from an EMBL/GenBank/DDBJ whole genome shotgun (WGS) entry which is preliminary data.</text>
</comment>